<evidence type="ECO:0000313" key="2">
    <source>
        <dbReference type="Proteomes" id="UP000186594"/>
    </source>
</evidence>
<organism evidence="1 2">
    <name type="scientific">Neolecta irregularis (strain DAH-3)</name>
    <dbReference type="NCBI Taxonomy" id="1198029"/>
    <lineage>
        <taxon>Eukaryota</taxon>
        <taxon>Fungi</taxon>
        <taxon>Dikarya</taxon>
        <taxon>Ascomycota</taxon>
        <taxon>Taphrinomycotina</taxon>
        <taxon>Neolectales</taxon>
        <taxon>Neolectaceae</taxon>
        <taxon>Neolecta</taxon>
    </lineage>
</organism>
<name>A0A1U7LQ54_NEOID</name>
<proteinExistence type="predicted"/>
<keyword evidence="2" id="KW-1185">Reference proteome</keyword>
<dbReference type="AlphaFoldDB" id="A0A1U7LQ54"/>
<accession>A0A1U7LQ54</accession>
<dbReference type="Proteomes" id="UP000186594">
    <property type="component" value="Unassembled WGS sequence"/>
</dbReference>
<comment type="caution">
    <text evidence="1">The sequence shown here is derived from an EMBL/GenBank/DDBJ whole genome shotgun (WGS) entry which is preliminary data.</text>
</comment>
<gene>
    <name evidence="1" type="ORF">NEOLI_002313</name>
</gene>
<dbReference type="EMBL" id="LXFE01000641">
    <property type="protein sequence ID" value="OLL24758.1"/>
    <property type="molecule type" value="Genomic_DNA"/>
</dbReference>
<evidence type="ECO:0000313" key="1">
    <source>
        <dbReference type="EMBL" id="OLL24758.1"/>
    </source>
</evidence>
<feature type="non-terminal residue" evidence="1">
    <location>
        <position position="158"/>
    </location>
</feature>
<protein>
    <submittedName>
        <fullName evidence="1">Uncharacterized protein</fullName>
    </submittedName>
</protein>
<sequence>MSNAKDTIVEAVAATILGDREILEGPRAEQLLMKYGFRDPSKQRQDGFFIMLDLLRRSKAALHANPPTEVYFNKWLGGNTLADSQRESSEICRIIRDVQPSPTCSRIRENVSSAPFNTLVLLFLDSISQGVGITTVFDPLAQILFIEGPDIHMLVVSF</sequence>
<reference evidence="1 2" key="1">
    <citation type="submission" date="2016-04" db="EMBL/GenBank/DDBJ databases">
        <title>Evolutionary innovation and constraint leading to complex multicellularity in the Ascomycota.</title>
        <authorList>
            <person name="Cisse O."/>
            <person name="Nguyen A."/>
            <person name="Hewitt D.A."/>
            <person name="Jedd G."/>
            <person name="Stajich J.E."/>
        </authorList>
    </citation>
    <scope>NUCLEOTIDE SEQUENCE [LARGE SCALE GENOMIC DNA]</scope>
    <source>
        <strain evidence="1 2">DAH-3</strain>
    </source>
</reference>